<feature type="region of interest" description="Disordered" evidence="1">
    <location>
        <begin position="451"/>
        <end position="489"/>
    </location>
</feature>
<reference evidence="3 4" key="1">
    <citation type="submission" date="2016-10" db="EMBL/GenBank/DDBJ databases">
        <authorList>
            <person name="de Groot N.N."/>
        </authorList>
    </citation>
    <scope>NUCLEOTIDE SEQUENCE [LARGE SCALE GENOMIC DNA]</scope>
    <source>
        <strain evidence="3 4">NP_1H</strain>
    </source>
</reference>
<feature type="transmembrane region" description="Helical" evidence="2">
    <location>
        <begin position="176"/>
        <end position="209"/>
    </location>
</feature>
<organism evidence="3 4">
    <name type="scientific">Arthrobacter subterraneus</name>
    <dbReference type="NCBI Taxonomy" id="335973"/>
    <lineage>
        <taxon>Bacteria</taxon>
        <taxon>Bacillati</taxon>
        <taxon>Actinomycetota</taxon>
        <taxon>Actinomycetes</taxon>
        <taxon>Micrococcales</taxon>
        <taxon>Micrococcaceae</taxon>
        <taxon>Arthrobacter</taxon>
    </lineage>
</organism>
<evidence type="ECO:0000313" key="4">
    <source>
        <dbReference type="Proteomes" id="UP000199258"/>
    </source>
</evidence>
<protein>
    <submittedName>
        <fullName evidence="3">Uncharacterized membrane protein</fullName>
    </submittedName>
</protein>
<keyword evidence="2" id="KW-0812">Transmembrane</keyword>
<dbReference type="STRING" id="335973.SAMN04488693_11392"/>
<feature type="transmembrane region" description="Helical" evidence="2">
    <location>
        <begin position="343"/>
        <end position="359"/>
    </location>
</feature>
<evidence type="ECO:0000256" key="1">
    <source>
        <dbReference type="SAM" id="MobiDB-lite"/>
    </source>
</evidence>
<feature type="transmembrane region" description="Helical" evidence="2">
    <location>
        <begin position="215"/>
        <end position="242"/>
    </location>
</feature>
<keyword evidence="2" id="KW-1133">Transmembrane helix</keyword>
<dbReference type="RefSeq" id="WP_090587414.1">
    <property type="nucleotide sequence ID" value="NZ_FNDT01000013.1"/>
</dbReference>
<name>A0A1G8LDH9_9MICC</name>
<evidence type="ECO:0000256" key="2">
    <source>
        <dbReference type="SAM" id="Phobius"/>
    </source>
</evidence>
<evidence type="ECO:0000313" key="3">
    <source>
        <dbReference type="EMBL" id="SDI53695.1"/>
    </source>
</evidence>
<dbReference type="Proteomes" id="UP000199258">
    <property type="component" value="Unassembled WGS sequence"/>
</dbReference>
<dbReference type="OrthoDB" id="3348156at2"/>
<proteinExistence type="predicted"/>
<sequence length="489" mass="53091">MEHEESLRHPASISAPSRRDALLRQLREVAGGPLGRHAAPGLIRPAVFTIERVLILLTTAAALLAFLVKVPCREEGWVRPAQFYRTCYSDWTEAFQFQGLGSGLLPFAEGSTFDGPLLTGVVAGLVSLLVPASSDGIVRTETVVQFFDLHAVLIAAAWIGVVLGTARLASRRPWDAAIVATAPILILTATSGWALLSVGLSVASVLAFARHRYVMAGVLLGFGAGFSIHVVLVLAAMALLAARTGRWRAVLLAGGSMGAIWFLMVLPFGPGQALALPWQYDPARLNISSSLWAGYDLLAERLGVPALASETATLLAVGAFSVLGGLIVLLVLKAPRRPRLPQVVFLLMGALVLVLPNYRPEFTLWLLPFLALSYVDWRIFVVWQLVEVLHWWAFWMYVAREASSGAVENNIDSPYFVAAVFGRLLVTGYLMYRVAHHIVEPEYDPVRRLQIDDPAGGPFNTAPDRTGPPPVGWNESRPDPHTPAPKDPQ</sequence>
<keyword evidence="2" id="KW-0472">Membrane</keyword>
<feature type="transmembrane region" description="Helical" evidence="2">
    <location>
        <begin position="149"/>
        <end position="169"/>
    </location>
</feature>
<feature type="transmembrane region" description="Helical" evidence="2">
    <location>
        <begin position="249"/>
        <end position="269"/>
    </location>
</feature>
<feature type="transmembrane region" description="Helical" evidence="2">
    <location>
        <begin position="312"/>
        <end position="331"/>
    </location>
</feature>
<feature type="transmembrane region" description="Helical" evidence="2">
    <location>
        <begin position="379"/>
        <end position="399"/>
    </location>
</feature>
<keyword evidence="4" id="KW-1185">Reference proteome</keyword>
<dbReference type="AlphaFoldDB" id="A0A1G8LDH9"/>
<accession>A0A1G8LDH9</accession>
<gene>
    <name evidence="3" type="ORF">SAMN04488693_11392</name>
</gene>
<dbReference type="EMBL" id="FNDT01000013">
    <property type="protein sequence ID" value="SDI53695.1"/>
    <property type="molecule type" value="Genomic_DNA"/>
</dbReference>